<dbReference type="Pfam" id="PF02518">
    <property type="entry name" value="HATPase_c"/>
    <property type="match status" value="1"/>
</dbReference>
<feature type="transmembrane region" description="Helical" evidence="7">
    <location>
        <begin position="334"/>
        <end position="356"/>
    </location>
</feature>
<feature type="transmembrane region" description="Helical" evidence="7">
    <location>
        <begin position="213"/>
        <end position="232"/>
    </location>
</feature>
<evidence type="ECO:0000256" key="8">
    <source>
        <dbReference type="SAM" id="SignalP"/>
    </source>
</evidence>
<keyword evidence="4" id="KW-0808">Transferase</keyword>
<gene>
    <name evidence="11" type="ORF">KIF53_13120</name>
</gene>
<evidence type="ECO:0000313" key="12">
    <source>
        <dbReference type="Proteomes" id="UP000711178"/>
    </source>
</evidence>
<dbReference type="InterPro" id="IPR011006">
    <property type="entry name" value="CheY-like_superfamily"/>
</dbReference>
<comment type="catalytic activity">
    <reaction evidence="1">
        <text>ATP + protein L-histidine = ADP + protein N-phospho-L-histidine.</text>
        <dbReference type="EC" id="2.7.13.3"/>
    </reaction>
</comment>
<name>A0ABS7FFL9_9NEIS</name>
<dbReference type="EMBL" id="JAHDTB010000010">
    <property type="protein sequence ID" value="MBW8288571.1"/>
    <property type="molecule type" value="Genomic_DNA"/>
</dbReference>
<evidence type="ECO:0000259" key="10">
    <source>
        <dbReference type="PROSITE" id="PS50110"/>
    </source>
</evidence>
<dbReference type="Pfam" id="PF00072">
    <property type="entry name" value="Response_reg"/>
    <property type="match status" value="1"/>
</dbReference>
<dbReference type="InterPro" id="IPR005467">
    <property type="entry name" value="His_kinase_dom"/>
</dbReference>
<keyword evidence="3 6" id="KW-0597">Phosphoprotein</keyword>
<proteinExistence type="predicted"/>
<keyword evidence="12" id="KW-1185">Reference proteome</keyword>
<dbReference type="InterPro" id="IPR011623">
    <property type="entry name" value="7TMR_DISM_rcpt_extracell_dom1"/>
</dbReference>
<dbReference type="RefSeq" id="WP_052257902.1">
    <property type="nucleotide sequence ID" value="NZ_JAHCDJ010000003.1"/>
</dbReference>
<dbReference type="Gene3D" id="3.30.565.10">
    <property type="entry name" value="Histidine kinase-like ATPase, C-terminal domain"/>
    <property type="match status" value="1"/>
</dbReference>
<dbReference type="PROSITE" id="PS50110">
    <property type="entry name" value="RESPONSE_REGULATORY"/>
    <property type="match status" value="1"/>
</dbReference>
<dbReference type="Gene3D" id="2.60.40.2380">
    <property type="match status" value="1"/>
</dbReference>
<feature type="transmembrane region" description="Helical" evidence="7">
    <location>
        <begin position="362"/>
        <end position="383"/>
    </location>
</feature>
<dbReference type="CDD" id="cd00082">
    <property type="entry name" value="HisKA"/>
    <property type="match status" value="1"/>
</dbReference>
<feature type="transmembrane region" description="Helical" evidence="7">
    <location>
        <begin position="244"/>
        <end position="266"/>
    </location>
</feature>
<dbReference type="InterPro" id="IPR003661">
    <property type="entry name" value="HisK_dim/P_dom"/>
</dbReference>
<dbReference type="Gene3D" id="1.10.287.130">
    <property type="match status" value="1"/>
</dbReference>
<dbReference type="Gene3D" id="3.40.50.2300">
    <property type="match status" value="1"/>
</dbReference>
<feature type="transmembrane region" description="Helical" evidence="7">
    <location>
        <begin position="187"/>
        <end position="206"/>
    </location>
</feature>
<feature type="transmembrane region" description="Helical" evidence="7">
    <location>
        <begin position="302"/>
        <end position="322"/>
    </location>
</feature>
<dbReference type="PRINTS" id="PR00344">
    <property type="entry name" value="BCTRLSENSOR"/>
</dbReference>
<keyword evidence="7" id="KW-1133">Transmembrane helix</keyword>
<dbReference type="EC" id="2.7.13.3" evidence="2"/>
<feature type="domain" description="Histidine kinase" evidence="9">
    <location>
        <begin position="442"/>
        <end position="659"/>
    </location>
</feature>
<dbReference type="SMART" id="SM00387">
    <property type="entry name" value="HATPase_c"/>
    <property type="match status" value="1"/>
</dbReference>
<dbReference type="InterPro" id="IPR001789">
    <property type="entry name" value="Sig_transdc_resp-reg_receiver"/>
</dbReference>
<feature type="modified residue" description="4-aspartylphosphate" evidence="6">
    <location>
        <position position="737"/>
    </location>
</feature>
<feature type="signal peptide" evidence="8">
    <location>
        <begin position="1"/>
        <end position="20"/>
    </location>
</feature>
<organism evidence="11 12">
    <name type="scientific">Chromobacterium subtsugae</name>
    <dbReference type="NCBI Taxonomy" id="251747"/>
    <lineage>
        <taxon>Bacteria</taxon>
        <taxon>Pseudomonadati</taxon>
        <taxon>Pseudomonadota</taxon>
        <taxon>Betaproteobacteria</taxon>
        <taxon>Neisseriales</taxon>
        <taxon>Chromobacteriaceae</taxon>
        <taxon>Chromobacterium</taxon>
    </lineage>
</organism>
<evidence type="ECO:0000256" key="5">
    <source>
        <dbReference type="ARBA" id="ARBA00022777"/>
    </source>
</evidence>
<keyword evidence="5" id="KW-0418">Kinase</keyword>
<comment type="caution">
    <text evidence="11">The sequence shown here is derived from an EMBL/GenBank/DDBJ whole genome shotgun (WGS) entry which is preliminary data.</text>
</comment>
<keyword evidence="8" id="KW-0732">Signal</keyword>
<accession>A0ABS7FFL9</accession>
<evidence type="ECO:0000256" key="3">
    <source>
        <dbReference type="ARBA" id="ARBA00022553"/>
    </source>
</evidence>
<evidence type="ECO:0000313" key="11">
    <source>
        <dbReference type="EMBL" id="MBW8288571.1"/>
    </source>
</evidence>
<feature type="transmembrane region" description="Helical" evidence="7">
    <location>
        <begin position="278"/>
        <end position="296"/>
    </location>
</feature>
<dbReference type="SUPFAM" id="SSF55874">
    <property type="entry name" value="ATPase domain of HSP90 chaperone/DNA topoisomerase II/histidine kinase"/>
    <property type="match status" value="1"/>
</dbReference>
<dbReference type="SUPFAM" id="SSF47384">
    <property type="entry name" value="Homodimeric domain of signal transducing histidine kinase"/>
    <property type="match status" value="1"/>
</dbReference>
<feature type="domain" description="Response regulatory" evidence="10">
    <location>
        <begin position="686"/>
        <end position="797"/>
    </location>
</feature>
<protein>
    <recommendedName>
        <fullName evidence="2">histidine kinase</fullName>
        <ecNumber evidence="2">2.7.13.3</ecNumber>
    </recommendedName>
</protein>
<evidence type="ECO:0000259" key="9">
    <source>
        <dbReference type="PROSITE" id="PS50109"/>
    </source>
</evidence>
<dbReference type="SMART" id="SM00388">
    <property type="entry name" value="HisKA"/>
    <property type="match status" value="1"/>
</dbReference>
<dbReference type="Pfam" id="PF07695">
    <property type="entry name" value="7TMR-DISM_7TM"/>
    <property type="match status" value="1"/>
</dbReference>
<dbReference type="InterPro" id="IPR036890">
    <property type="entry name" value="HATPase_C_sf"/>
</dbReference>
<dbReference type="InterPro" id="IPR003594">
    <property type="entry name" value="HATPase_dom"/>
</dbReference>
<keyword evidence="7" id="KW-0812">Transmembrane</keyword>
<sequence length="876" mass="96119">MIWRACLLWLLLACCGWAGAAVPVDLAGAPEHVQPNEKLDIMREPGKRLTLTQALASPNWQAATLKRLTAGFSSDTYWLQGQLDNSGSQPVTRWLSVGSSRLEDIRFYRLPPHHVQVEQAILAGTRIPLAQHPVPALLSVFPITLAPGESIRFVLRIRSRSIISISPELWTQTAYRANQDRQLAMEMLLVGSMLTIALYTLAMGLARRDRISLLLAGMAFCVLMADLSFQGYHYYYLMQGGGDAVLRMTGVLPCLVVAFVLALMMRFIEAGGIALWRWLYRASMSGLAVCAAGTAFGDYSMFIYALNWLLVPCLILIFGSCLHRWRQGSREARLFFLAFCLYSSRAILKMAVGFGLLSESMIGGAEIIWGNLSIILLLLAVNIRRQRQLRLEKQQAQDALLDARLKEQERLQDAVDERTRELQGALIAAGEANRAKSDFLARVSHDLRTPLTSIIGFADLIQAGGHSDAERGGIIRRSATHMLQMINDLIDYAAGASPNAVKKEPVYIHALLQAIAQEHESLSMKKGNRFLLEAGAELPPVLELDGKRVRQLLGNLLDNANKFTQSGLIILAVDYRRHLAGQPGKLSLTVKDSGCGIAVEDQRRIFEPFLRLSQARSQPGIGLGLSIVKQWVERMGGALQIDSAPGAGTAVKITLTAPSLSEADMDSYCRPDALGVLPQIDGKGKTVWLAEDTPDIRRLLADELTGQGFAVDASENGLELIRKMQRLSSSPDLILTDHMMPGANGLAVLAEARQRLPGVPVVAISALPQPIGPQSYDASLLKPINLAELRNTLASLLQLGGPPFAETPPDASHAQRPDASQLEEARRLISLGAMTDLLDWAEHIAQDDLRCQDFIERLRQLVRQGELSSLQALCEE</sequence>
<dbReference type="Pfam" id="PF07696">
    <property type="entry name" value="7TMR-DISMED2"/>
    <property type="match status" value="1"/>
</dbReference>
<dbReference type="Proteomes" id="UP000711178">
    <property type="component" value="Unassembled WGS sequence"/>
</dbReference>
<dbReference type="InterPro" id="IPR036097">
    <property type="entry name" value="HisK_dim/P_sf"/>
</dbReference>
<feature type="chain" id="PRO_5046465600" description="histidine kinase" evidence="8">
    <location>
        <begin position="21"/>
        <end position="876"/>
    </location>
</feature>
<dbReference type="Pfam" id="PF00512">
    <property type="entry name" value="HisKA"/>
    <property type="match status" value="1"/>
</dbReference>
<reference evidence="11 12" key="1">
    <citation type="submission" date="2021-05" db="EMBL/GenBank/DDBJ databases">
        <title>Draft Whole Genome Sequencing Of Biosensor Chromobacterium violaceum Strain CV026 Reveals A Regulatory RNA In Chromobacterium violaceum Phenotype Regulatory Network.</title>
        <authorList>
            <person name="Hong K.W."/>
            <person name="Chan K.G."/>
            <person name="Chang C.-Y."/>
        </authorList>
    </citation>
    <scope>NUCLEOTIDE SEQUENCE [LARGE SCALE GENOMIC DNA]</scope>
    <source>
        <strain evidence="11 12">ATCC 31532</strain>
    </source>
</reference>
<dbReference type="PANTHER" id="PTHR43047">
    <property type="entry name" value="TWO-COMPONENT HISTIDINE PROTEIN KINASE"/>
    <property type="match status" value="1"/>
</dbReference>
<evidence type="ECO:0000256" key="7">
    <source>
        <dbReference type="SAM" id="Phobius"/>
    </source>
</evidence>
<dbReference type="PANTHER" id="PTHR43047:SF72">
    <property type="entry name" value="OSMOSENSING HISTIDINE PROTEIN KINASE SLN1"/>
    <property type="match status" value="1"/>
</dbReference>
<evidence type="ECO:0000256" key="1">
    <source>
        <dbReference type="ARBA" id="ARBA00000085"/>
    </source>
</evidence>
<dbReference type="InterPro" id="IPR004358">
    <property type="entry name" value="Sig_transdc_His_kin-like_C"/>
</dbReference>
<keyword evidence="7" id="KW-0472">Membrane</keyword>
<evidence type="ECO:0000256" key="2">
    <source>
        <dbReference type="ARBA" id="ARBA00012438"/>
    </source>
</evidence>
<dbReference type="SMART" id="SM00448">
    <property type="entry name" value="REC"/>
    <property type="match status" value="1"/>
</dbReference>
<evidence type="ECO:0000256" key="6">
    <source>
        <dbReference type="PROSITE-ProRule" id="PRU00169"/>
    </source>
</evidence>
<dbReference type="InterPro" id="IPR011622">
    <property type="entry name" value="7TMR_DISM_rcpt_extracell_dom2"/>
</dbReference>
<dbReference type="SUPFAM" id="SSF52172">
    <property type="entry name" value="CheY-like"/>
    <property type="match status" value="1"/>
</dbReference>
<dbReference type="PROSITE" id="PS50109">
    <property type="entry name" value="HIS_KIN"/>
    <property type="match status" value="1"/>
</dbReference>
<evidence type="ECO:0000256" key="4">
    <source>
        <dbReference type="ARBA" id="ARBA00022679"/>
    </source>
</evidence>